<accession>A0A9E4TSW8</accession>
<evidence type="ECO:0000313" key="2">
    <source>
        <dbReference type="Proteomes" id="UP000886674"/>
    </source>
</evidence>
<dbReference type="GO" id="GO:0009055">
    <property type="term" value="F:electron transfer activity"/>
    <property type="evidence" value="ECO:0007669"/>
    <property type="project" value="InterPro"/>
</dbReference>
<dbReference type="AlphaFoldDB" id="A0A9E4TSW8"/>
<gene>
    <name evidence="1" type="ORF">JAY77_04280</name>
</gene>
<sequence>MPGFADKLTAEQIDDILVWMQTHWSDEIYRIWYECDAQANTRLQSIKKG</sequence>
<evidence type="ECO:0000313" key="1">
    <source>
        <dbReference type="EMBL" id="MCG7977353.1"/>
    </source>
</evidence>
<dbReference type="InterPro" id="IPR036909">
    <property type="entry name" value="Cyt_c-like_dom_sf"/>
</dbReference>
<dbReference type="GO" id="GO:0020037">
    <property type="term" value="F:heme binding"/>
    <property type="evidence" value="ECO:0007669"/>
    <property type="project" value="InterPro"/>
</dbReference>
<evidence type="ECO:0008006" key="3">
    <source>
        <dbReference type="Google" id="ProtNLM"/>
    </source>
</evidence>
<protein>
    <recommendedName>
        <fullName evidence="3">Cytochrome c</fullName>
    </recommendedName>
</protein>
<name>A0A9E4TSW8_9GAMM</name>
<dbReference type="SUPFAM" id="SSF46626">
    <property type="entry name" value="Cytochrome c"/>
    <property type="match status" value="1"/>
</dbReference>
<proteinExistence type="predicted"/>
<dbReference type="Proteomes" id="UP000886674">
    <property type="component" value="Unassembled WGS sequence"/>
</dbReference>
<organism evidence="1 2">
    <name type="scientific">Candidatus Thiodiazotropha taylori</name>
    <dbReference type="NCBI Taxonomy" id="2792791"/>
    <lineage>
        <taxon>Bacteria</taxon>
        <taxon>Pseudomonadati</taxon>
        <taxon>Pseudomonadota</taxon>
        <taxon>Gammaproteobacteria</taxon>
        <taxon>Chromatiales</taxon>
        <taxon>Sedimenticolaceae</taxon>
        <taxon>Candidatus Thiodiazotropha</taxon>
    </lineage>
</organism>
<dbReference type="EMBL" id="JAEPCR010000014">
    <property type="protein sequence ID" value="MCG7977353.1"/>
    <property type="molecule type" value="Genomic_DNA"/>
</dbReference>
<comment type="caution">
    <text evidence="1">The sequence shown here is derived from an EMBL/GenBank/DDBJ whole genome shotgun (WGS) entry which is preliminary data.</text>
</comment>
<reference evidence="1" key="1">
    <citation type="journal article" date="2021" name="Proc. Natl. Acad. Sci. U.S.A.">
        <title>Global biogeography of chemosynthetic symbionts reveals both localized and globally distributed symbiont groups. .</title>
        <authorList>
            <person name="Osvatic J.T."/>
            <person name="Wilkins L.G.E."/>
            <person name="Leibrecht L."/>
            <person name="Leray M."/>
            <person name="Zauner S."/>
            <person name="Polzin J."/>
            <person name="Camacho Y."/>
            <person name="Gros O."/>
            <person name="van Gils J.A."/>
            <person name="Eisen J.A."/>
            <person name="Petersen J.M."/>
            <person name="Yuen B."/>
        </authorList>
    </citation>
    <scope>NUCLEOTIDE SEQUENCE</scope>
    <source>
        <strain evidence="1">MAGclacostrist055</strain>
    </source>
</reference>